<reference evidence="1 2" key="1">
    <citation type="submission" date="2016-01" db="EMBL/GenBank/DDBJ databases">
        <title>The new phylogeny of the genus Mycobacterium.</title>
        <authorList>
            <person name="Tarcisio F."/>
            <person name="Conor M."/>
            <person name="Antonella G."/>
            <person name="Elisabetta G."/>
            <person name="Giulia F.S."/>
            <person name="Sara T."/>
            <person name="Anna F."/>
            <person name="Clotilde B."/>
            <person name="Roberto B."/>
            <person name="Veronica D.S."/>
            <person name="Fabio R."/>
            <person name="Monica P."/>
            <person name="Olivier J."/>
            <person name="Enrico T."/>
            <person name="Nicola S."/>
        </authorList>
    </citation>
    <scope>NUCLEOTIDE SEQUENCE [LARGE SCALE GENOMIC DNA]</scope>
    <source>
        <strain evidence="1 2">DSM 44166</strain>
    </source>
</reference>
<gene>
    <name evidence="1" type="ORF">AWC27_01920</name>
</gene>
<comment type="caution">
    <text evidence="1">The sequence shown here is derived from an EMBL/GenBank/DDBJ whole genome shotgun (WGS) entry which is preliminary data.</text>
</comment>
<proteinExistence type="predicted"/>
<accession>A0A1X2EFJ8</accession>
<evidence type="ECO:0000313" key="1">
    <source>
        <dbReference type="EMBL" id="ORX00403.1"/>
    </source>
</evidence>
<organism evidence="1 2">
    <name type="scientific">Mycobacterium szulgai</name>
    <dbReference type="NCBI Taxonomy" id="1787"/>
    <lineage>
        <taxon>Bacteria</taxon>
        <taxon>Bacillati</taxon>
        <taxon>Actinomycetota</taxon>
        <taxon>Actinomycetes</taxon>
        <taxon>Mycobacteriales</taxon>
        <taxon>Mycobacteriaceae</taxon>
        <taxon>Mycobacterium</taxon>
    </lineage>
</organism>
<dbReference type="AlphaFoldDB" id="A0A1X2EFJ8"/>
<protein>
    <submittedName>
        <fullName evidence="1">Uncharacterized protein</fullName>
    </submittedName>
</protein>
<dbReference type="EMBL" id="LQPW01000104">
    <property type="protein sequence ID" value="ORX00403.1"/>
    <property type="molecule type" value="Genomic_DNA"/>
</dbReference>
<sequence length="115" mass="13024">MTPQDRLRNEVLISGLYDLVPLAQIESVITRDSLAGTTVAQQELALSVIRSLVGDGLMQFEGWDELSLDEQMARLHELFITHYEDPGIWAFAVWLNLTENGRRIATELERNLPSN</sequence>
<keyword evidence="2" id="KW-1185">Reference proteome</keyword>
<evidence type="ECO:0000313" key="2">
    <source>
        <dbReference type="Proteomes" id="UP000193317"/>
    </source>
</evidence>
<dbReference type="OrthoDB" id="4737245at2"/>
<dbReference type="RefSeq" id="WP_085671187.1">
    <property type="nucleotide sequence ID" value="NZ_JACKRU010000905.1"/>
</dbReference>
<name>A0A1X2EFJ8_MYCSZ</name>
<dbReference type="Proteomes" id="UP000193317">
    <property type="component" value="Unassembled WGS sequence"/>
</dbReference>